<proteinExistence type="predicted"/>
<evidence type="ECO:0000256" key="1">
    <source>
        <dbReference type="SAM" id="SignalP"/>
    </source>
</evidence>
<keyword evidence="1" id="KW-0732">Signal</keyword>
<evidence type="ECO:0000313" key="2">
    <source>
        <dbReference type="EMBL" id="MBA8923018.1"/>
    </source>
</evidence>
<dbReference type="RefSeq" id="WP_025359337.1">
    <property type="nucleotide sequence ID" value="NZ_BAAABQ010000011.1"/>
</dbReference>
<comment type="caution">
    <text evidence="2">The sequence shown here is derived from an EMBL/GenBank/DDBJ whole genome shotgun (WGS) entry which is preliminary data.</text>
</comment>
<reference evidence="2 3" key="1">
    <citation type="submission" date="2020-08" db="EMBL/GenBank/DDBJ databases">
        <title>Genomic Encyclopedia of Archaeal and Bacterial Type Strains, Phase II (KMG-II): from individual species to whole genera.</title>
        <authorList>
            <person name="Goeker M."/>
        </authorList>
    </citation>
    <scope>NUCLEOTIDE SEQUENCE [LARGE SCALE GENOMIC DNA]</scope>
    <source>
        <strain evidence="2 3">DSM 43850</strain>
    </source>
</reference>
<feature type="signal peptide" evidence="1">
    <location>
        <begin position="1"/>
        <end position="26"/>
    </location>
</feature>
<gene>
    <name evidence="2" type="ORF">BC739_000215</name>
</gene>
<feature type="chain" id="PRO_5045281450" evidence="1">
    <location>
        <begin position="27"/>
        <end position="119"/>
    </location>
</feature>
<dbReference type="Proteomes" id="UP000517916">
    <property type="component" value="Unassembled WGS sequence"/>
</dbReference>
<sequence length="119" mass="11926">MSKLAKLAVGISVVGMAVLAAPMASAAPASPTDSTVAYCNSDGTPISADASADADVVSTCDQDQQVVALCYADGEDGTPLVLVTNEDDNSTGFASADSLTIDEPEAVTTCDTGDSYRGK</sequence>
<name>A0ABR6B834_9PSEU</name>
<keyword evidence="3" id="KW-1185">Reference proteome</keyword>
<accession>A0ABR6B834</accession>
<evidence type="ECO:0000313" key="3">
    <source>
        <dbReference type="Proteomes" id="UP000517916"/>
    </source>
</evidence>
<organism evidence="2 3">
    <name type="scientific">Kutzneria viridogrisea</name>
    <dbReference type="NCBI Taxonomy" id="47990"/>
    <lineage>
        <taxon>Bacteria</taxon>
        <taxon>Bacillati</taxon>
        <taxon>Actinomycetota</taxon>
        <taxon>Actinomycetes</taxon>
        <taxon>Pseudonocardiales</taxon>
        <taxon>Pseudonocardiaceae</taxon>
        <taxon>Kutzneria</taxon>
    </lineage>
</organism>
<dbReference type="EMBL" id="JACJID010000001">
    <property type="protein sequence ID" value="MBA8923018.1"/>
    <property type="molecule type" value="Genomic_DNA"/>
</dbReference>
<protein>
    <submittedName>
        <fullName evidence="2">Uncharacterized protein</fullName>
    </submittedName>
</protein>